<dbReference type="InterPro" id="IPR005543">
    <property type="entry name" value="PASTA_dom"/>
</dbReference>
<evidence type="ECO:0000313" key="3">
    <source>
        <dbReference type="EMBL" id="MPM74578.1"/>
    </source>
</evidence>
<gene>
    <name evidence="3" type="ORF">SDC9_121566</name>
</gene>
<feature type="domain" description="PASTA" evidence="2">
    <location>
        <begin position="19"/>
        <end position="80"/>
    </location>
</feature>
<dbReference type="Pfam" id="PF03793">
    <property type="entry name" value="PASTA"/>
    <property type="match status" value="2"/>
</dbReference>
<evidence type="ECO:0000259" key="2">
    <source>
        <dbReference type="PROSITE" id="PS51178"/>
    </source>
</evidence>
<protein>
    <recommendedName>
        <fullName evidence="2">PASTA domain-containing protein</fullName>
    </recommendedName>
</protein>
<dbReference type="SUPFAM" id="SSF54184">
    <property type="entry name" value="Penicillin-binding protein 2x (pbp-2x), c-terminal domain"/>
    <property type="match status" value="1"/>
</dbReference>
<dbReference type="SMART" id="SM00740">
    <property type="entry name" value="PASTA"/>
    <property type="match status" value="2"/>
</dbReference>
<dbReference type="Gene3D" id="3.30.10.20">
    <property type="match status" value="2"/>
</dbReference>
<accession>A0A645CCG1</accession>
<dbReference type="PROSITE" id="PS51178">
    <property type="entry name" value="PASTA"/>
    <property type="match status" value="1"/>
</dbReference>
<comment type="caution">
    <text evidence="3">The sequence shown here is derived from an EMBL/GenBank/DDBJ whole genome shotgun (WGS) entry which is preliminary data.</text>
</comment>
<feature type="region of interest" description="Disordered" evidence="1">
    <location>
        <begin position="149"/>
        <end position="168"/>
    </location>
</feature>
<organism evidence="3">
    <name type="scientific">bioreactor metagenome</name>
    <dbReference type="NCBI Taxonomy" id="1076179"/>
    <lineage>
        <taxon>unclassified sequences</taxon>
        <taxon>metagenomes</taxon>
        <taxon>ecological metagenomes</taxon>
    </lineage>
</organism>
<dbReference type="AlphaFoldDB" id="A0A645CCG1"/>
<dbReference type="CDD" id="cd06577">
    <property type="entry name" value="PASTA_pknB"/>
    <property type="match status" value="2"/>
</dbReference>
<evidence type="ECO:0000256" key="1">
    <source>
        <dbReference type="SAM" id="MobiDB-lite"/>
    </source>
</evidence>
<name>A0A645CCG1_9ZZZZ</name>
<dbReference type="EMBL" id="VSSQ01026058">
    <property type="protein sequence ID" value="MPM74578.1"/>
    <property type="molecule type" value="Genomic_DNA"/>
</dbReference>
<proteinExistence type="predicted"/>
<reference evidence="3" key="1">
    <citation type="submission" date="2019-08" db="EMBL/GenBank/DDBJ databases">
        <authorList>
            <person name="Kucharzyk K."/>
            <person name="Murdoch R.W."/>
            <person name="Higgins S."/>
            <person name="Loffler F."/>
        </authorList>
    </citation>
    <scope>NUCLEOTIDE SEQUENCE</scope>
</reference>
<sequence>MNAVLTDLVQYYGILPDETTNTTTVPDLANLTGEEAIYELAKAGFTTNLVDSEKTAVVVSQYPAAGTQAASGSLVLIFTSMTTFNDEGVYKELVAVPSLVERRRQDAFDKLAALGLVLSFDKTQCTGQILTQSIPEGELVPPGTTVYVTFPTPTPRPEEESTTPPPEN</sequence>